<reference evidence="1" key="1">
    <citation type="submission" date="2023-06" db="EMBL/GenBank/DDBJ databases">
        <title>Genome-scale phylogeny and comparative genomics of the fungal order Sordariales.</title>
        <authorList>
            <consortium name="Lawrence Berkeley National Laboratory"/>
            <person name="Hensen N."/>
            <person name="Bonometti L."/>
            <person name="Westerberg I."/>
            <person name="Brannstrom I.O."/>
            <person name="Guillou S."/>
            <person name="Cros-Aarteil S."/>
            <person name="Calhoun S."/>
            <person name="Haridas S."/>
            <person name="Kuo A."/>
            <person name="Mondo S."/>
            <person name="Pangilinan J."/>
            <person name="Riley R."/>
            <person name="Labutti K."/>
            <person name="Andreopoulos B."/>
            <person name="Lipzen A."/>
            <person name="Chen C."/>
            <person name="Yanf M."/>
            <person name="Daum C."/>
            <person name="Ng V."/>
            <person name="Clum A."/>
            <person name="Steindorff A."/>
            <person name="Ohm R."/>
            <person name="Martin F."/>
            <person name="Silar P."/>
            <person name="Natvig D."/>
            <person name="Lalanne C."/>
            <person name="Gautier V."/>
            <person name="Ament-Velasquez S.L."/>
            <person name="Kruys A."/>
            <person name="Hutchinson M.I."/>
            <person name="Powell A.J."/>
            <person name="Barry K."/>
            <person name="Miller A.N."/>
            <person name="Grigoriev I.V."/>
            <person name="Debuchy R."/>
            <person name="Gladieux P."/>
            <person name="Thoren M.H."/>
            <person name="Johannesson H."/>
        </authorList>
    </citation>
    <scope>NUCLEOTIDE SEQUENCE</scope>
    <source>
        <strain evidence="1">SMH2532-1</strain>
    </source>
</reference>
<dbReference type="AlphaFoldDB" id="A0AA39YFY5"/>
<dbReference type="Proteomes" id="UP001174936">
    <property type="component" value="Unassembled WGS sequence"/>
</dbReference>
<proteinExistence type="predicted"/>
<name>A0AA39YFY5_9PEZI</name>
<dbReference type="EMBL" id="JAULSV010000002">
    <property type="protein sequence ID" value="KAK0651669.1"/>
    <property type="molecule type" value="Genomic_DNA"/>
</dbReference>
<protein>
    <submittedName>
        <fullName evidence="1">Uncharacterized protein</fullName>
    </submittedName>
</protein>
<accession>A0AA39YFY5</accession>
<organism evidence="1 2">
    <name type="scientific">Cercophora newfieldiana</name>
    <dbReference type="NCBI Taxonomy" id="92897"/>
    <lineage>
        <taxon>Eukaryota</taxon>
        <taxon>Fungi</taxon>
        <taxon>Dikarya</taxon>
        <taxon>Ascomycota</taxon>
        <taxon>Pezizomycotina</taxon>
        <taxon>Sordariomycetes</taxon>
        <taxon>Sordariomycetidae</taxon>
        <taxon>Sordariales</taxon>
        <taxon>Lasiosphaeriaceae</taxon>
        <taxon>Cercophora</taxon>
    </lineage>
</organism>
<comment type="caution">
    <text evidence="1">The sequence shown here is derived from an EMBL/GenBank/DDBJ whole genome shotgun (WGS) entry which is preliminary data.</text>
</comment>
<evidence type="ECO:0000313" key="1">
    <source>
        <dbReference type="EMBL" id="KAK0651669.1"/>
    </source>
</evidence>
<keyword evidence="2" id="KW-1185">Reference proteome</keyword>
<sequence>MAWADSPPPALLMSLTPPGGRYSCIGGLSCRKGHGVGQNTDFLNRFGVWLLICKTTLPPPPPVYSTNLRRAPRQSERHSQRPLPVSRFWADIVNTLWHIRSAILFTHQS</sequence>
<evidence type="ECO:0000313" key="2">
    <source>
        <dbReference type="Proteomes" id="UP001174936"/>
    </source>
</evidence>
<gene>
    <name evidence="1" type="ORF">B0T16DRAFT_84429</name>
</gene>